<gene>
    <name evidence="1" type="ORF">LCGC14_0772870</name>
</gene>
<sequence length="110" mass="11615">MTITLDNAISIAAINTLKLASAHIDYDALEARLSFNTGFGPADVIVRNGECLGIRKNPAPTDRGDLTQQFNLTVPNGFDNLITGGVDANSVESVGIVDKWIDRSLAGTVA</sequence>
<dbReference type="EMBL" id="LAZR01001961">
    <property type="protein sequence ID" value="KKN36501.1"/>
    <property type="molecule type" value="Genomic_DNA"/>
</dbReference>
<reference evidence="1" key="1">
    <citation type="journal article" date="2015" name="Nature">
        <title>Complex archaea that bridge the gap between prokaryotes and eukaryotes.</title>
        <authorList>
            <person name="Spang A."/>
            <person name="Saw J.H."/>
            <person name="Jorgensen S.L."/>
            <person name="Zaremba-Niedzwiedzka K."/>
            <person name="Martijn J."/>
            <person name="Lind A.E."/>
            <person name="van Eijk R."/>
            <person name="Schleper C."/>
            <person name="Guy L."/>
            <person name="Ettema T.J."/>
        </authorList>
    </citation>
    <scope>NUCLEOTIDE SEQUENCE</scope>
</reference>
<protein>
    <submittedName>
        <fullName evidence="1">Uncharacterized protein</fullName>
    </submittedName>
</protein>
<organism evidence="1">
    <name type="scientific">marine sediment metagenome</name>
    <dbReference type="NCBI Taxonomy" id="412755"/>
    <lineage>
        <taxon>unclassified sequences</taxon>
        <taxon>metagenomes</taxon>
        <taxon>ecological metagenomes</taxon>
    </lineage>
</organism>
<evidence type="ECO:0000313" key="1">
    <source>
        <dbReference type="EMBL" id="KKN36501.1"/>
    </source>
</evidence>
<name>A0A0F9SHQ9_9ZZZZ</name>
<accession>A0A0F9SHQ9</accession>
<proteinExistence type="predicted"/>
<dbReference type="AlphaFoldDB" id="A0A0F9SHQ9"/>
<comment type="caution">
    <text evidence="1">The sequence shown here is derived from an EMBL/GenBank/DDBJ whole genome shotgun (WGS) entry which is preliminary data.</text>
</comment>